<keyword evidence="3" id="KW-0444">Lipid biosynthesis</keyword>
<name>A0A8B8APC0_CRAVI</name>
<evidence type="ECO:0000313" key="17">
    <source>
        <dbReference type="RefSeq" id="XP_022293372.1"/>
    </source>
</evidence>
<dbReference type="FunFam" id="3.40.50.720:FF:000112">
    <property type="entry name" value="Enoyl-[acyl-carrier-protein] reductase 1, mitochondrial"/>
    <property type="match status" value="1"/>
</dbReference>
<protein>
    <recommendedName>
        <fullName evidence="12">Enoyl-[acyl-carrier-protein] reductase, mitochondrial</fullName>
        <ecNumber evidence="11">1.3.1.104</ecNumber>
    </recommendedName>
    <alternativeName>
        <fullName evidence="13">2-enoyl thioester reductase</fullName>
    </alternativeName>
</protein>
<dbReference type="Pfam" id="PF00107">
    <property type="entry name" value="ADH_zinc_N"/>
    <property type="match status" value="1"/>
</dbReference>
<evidence type="ECO:0000256" key="4">
    <source>
        <dbReference type="ARBA" id="ARBA00022832"/>
    </source>
</evidence>
<dbReference type="SUPFAM" id="SSF50129">
    <property type="entry name" value="GroES-like"/>
    <property type="match status" value="1"/>
</dbReference>
<evidence type="ECO:0000256" key="13">
    <source>
        <dbReference type="ARBA" id="ARBA00042123"/>
    </source>
</evidence>
<comment type="subcellular location">
    <subcellularLocation>
        <location evidence="1">Mitochondrion</location>
    </subcellularLocation>
</comment>
<gene>
    <name evidence="17" type="primary">LOC111103990</name>
</gene>
<proteinExistence type="inferred from homology"/>
<dbReference type="PANTHER" id="PTHR43981">
    <property type="entry name" value="ENOYL-[ACYL-CARRIER-PROTEIN] REDUCTASE, MITOCHONDRIAL"/>
    <property type="match status" value="1"/>
</dbReference>
<dbReference type="Gene3D" id="3.40.50.720">
    <property type="entry name" value="NAD(P)-binding Rossmann-like Domain"/>
    <property type="match status" value="1"/>
</dbReference>
<dbReference type="CDD" id="cd08290">
    <property type="entry name" value="ETR"/>
    <property type="match status" value="1"/>
</dbReference>
<dbReference type="InterPro" id="IPR013149">
    <property type="entry name" value="ADH-like_C"/>
</dbReference>
<dbReference type="GeneID" id="111103990"/>
<dbReference type="SUPFAM" id="SSF51735">
    <property type="entry name" value="NAD(P)-binding Rossmann-fold domains"/>
    <property type="match status" value="1"/>
</dbReference>
<evidence type="ECO:0000259" key="15">
    <source>
        <dbReference type="SMART" id="SM00829"/>
    </source>
</evidence>
<keyword evidence="16" id="KW-1185">Reference proteome</keyword>
<dbReference type="Proteomes" id="UP000694844">
    <property type="component" value="Chromosome 7"/>
</dbReference>
<dbReference type="GO" id="GO:0006633">
    <property type="term" value="P:fatty acid biosynthetic process"/>
    <property type="evidence" value="ECO:0007669"/>
    <property type="project" value="UniProtKB-KW"/>
</dbReference>
<dbReference type="InterPro" id="IPR013154">
    <property type="entry name" value="ADH-like_N"/>
</dbReference>
<evidence type="ECO:0000256" key="3">
    <source>
        <dbReference type="ARBA" id="ARBA00022516"/>
    </source>
</evidence>
<comment type="similarity">
    <text evidence="2">Belongs to the zinc-containing alcohol dehydrogenase family. Quinone oxidoreductase subfamily.</text>
</comment>
<evidence type="ECO:0000256" key="9">
    <source>
        <dbReference type="ARBA" id="ARBA00023128"/>
    </source>
</evidence>
<dbReference type="AlphaFoldDB" id="A0A8B8APC0"/>
<evidence type="ECO:0000256" key="11">
    <source>
        <dbReference type="ARBA" id="ARBA00038963"/>
    </source>
</evidence>
<keyword evidence="9" id="KW-0496">Mitochondrion</keyword>
<dbReference type="OrthoDB" id="7482721at2759"/>
<dbReference type="EC" id="1.3.1.104" evidence="11"/>
<keyword evidence="8" id="KW-0443">Lipid metabolism</keyword>
<dbReference type="GO" id="GO:0005739">
    <property type="term" value="C:mitochondrion"/>
    <property type="evidence" value="ECO:0007669"/>
    <property type="project" value="UniProtKB-SubCell"/>
</dbReference>
<dbReference type="GO" id="GO:0141148">
    <property type="term" value="F:enoyl-[acyl-carrier-protein] reductase (NADPH) activity"/>
    <property type="evidence" value="ECO:0007669"/>
    <property type="project" value="UniProtKB-EC"/>
</dbReference>
<dbReference type="PANTHER" id="PTHR43981:SF2">
    <property type="entry name" value="ENOYL-[ACYL-CARRIER-PROTEIN] REDUCTASE, MITOCHONDRIAL"/>
    <property type="match status" value="1"/>
</dbReference>
<accession>A0A8B8APC0</accession>
<dbReference type="InterPro" id="IPR011032">
    <property type="entry name" value="GroES-like_sf"/>
</dbReference>
<keyword evidence="10" id="KW-0275">Fatty acid biosynthesis</keyword>
<dbReference type="InterPro" id="IPR036291">
    <property type="entry name" value="NAD(P)-bd_dom_sf"/>
</dbReference>
<evidence type="ECO:0000256" key="10">
    <source>
        <dbReference type="ARBA" id="ARBA00023160"/>
    </source>
</evidence>
<dbReference type="InterPro" id="IPR051034">
    <property type="entry name" value="Mito_Enoyl-ACP_Reductase"/>
</dbReference>
<keyword evidence="5" id="KW-0521">NADP</keyword>
<dbReference type="SMART" id="SM00829">
    <property type="entry name" value="PKS_ER"/>
    <property type="match status" value="1"/>
</dbReference>
<evidence type="ECO:0000256" key="14">
    <source>
        <dbReference type="ARBA" id="ARBA00048843"/>
    </source>
</evidence>
<dbReference type="InterPro" id="IPR020843">
    <property type="entry name" value="ER"/>
</dbReference>
<dbReference type="Pfam" id="PF08240">
    <property type="entry name" value="ADH_N"/>
    <property type="match status" value="1"/>
</dbReference>
<evidence type="ECO:0000256" key="12">
    <source>
        <dbReference type="ARBA" id="ARBA00041058"/>
    </source>
</evidence>
<keyword evidence="6" id="KW-0809">Transit peptide</keyword>
<evidence type="ECO:0000256" key="8">
    <source>
        <dbReference type="ARBA" id="ARBA00023098"/>
    </source>
</evidence>
<reference evidence="17" key="1">
    <citation type="submission" date="2025-08" db="UniProtKB">
        <authorList>
            <consortium name="RefSeq"/>
        </authorList>
    </citation>
    <scope>IDENTIFICATION</scope>
    <source>
        <tissue evidence="17">Whole sample</tissue>
    </source>
</reference>
<evidence type="ECO:0000256" key="2">
    <source>
        <dbReference type="ARBA" id="ARBA00010371"/>
    </source>
</evidence>
<dbReference type="Gene3D" id="3.90.180.10">
    <property type="entry name" value="Medium-chain alcohol dehydrogenases, catalytic domain"/>
    <property type="match status" value="1"/>
</dbReference>
<comment type="catalytic activity">
    <reaction evidence="14">
        <text>a 2,3-saturated acyl-[ACP] + NADP(+) = a (2E)-enoyl-[ACP] + NADPH + H(+)</text>
        <dbReference type="Rhea" id="RHEA:22564"/>
        <dbReference type="Rhea" id="RHEA-COMP:9925"/>
        <dbReference type="Rhea" id="RHEA-COMP:9926"/>
        <dbReference type="ChEBI" id="CHEBI:15378"/>
        <dbReference type="ChEBI" id="CHEBI:57783"/>
        <dbReference type="ChEBI" id="CHEBI:58349"/>
        <dbReference type="ChEBI" id="CHEBI:78784"/>
        <dbReference type="ChEBI" id="CHEBI:78785"/>
        <dbReference type="EC" id="1.3.1.104"/>
    </reaction>
</comment>
<dbReference type="KEGG" id="cvn:111103990"/>
<evidence type="ECO:0000256" key="7">
    <source>
        <dbReference type="ARBA" id="ARBA00023002"/>
    </source>
</evidence>
<evidence type="ECO:0000256" key="5">
    <source>
        <dbReference type="ARBA" id="ARBA00022857"/>
    </source>
</evidence>
<organism evidence="16 17">
    <name type="scientific">Crassostrea virginica</name>
    <name type="common">Eastern oyster</name>
    <dbReference type="NCBI Taxonomy" id="6565"/>
    <lineage>
        <taxon>Eukaryota</taxon>
        <taxon>Metazoa</taxon>
        <taxon>Spiralia</taxon>
        <taxon>Lophotrochozoa</taxon>
        <taxon>Mollusca</taxon>
        <taxon>Bivalvia</taxon>
        <taxon>Autobranchia</taxon>
        <taxon>Pteriomorphia</taxon>
        <taxon>Ostreida</taxon>
        <taxon>Ostreoidea</taxon>
        <taxon>Ostreidae</taxon>
        <taxon>Crassostrea</taxon>
    </lineage>
</organism>
<dbReference type="RefSeq" id="XP_022293372.1">
    <property type="nucleotide sequence ID" value="XM_022437664.1"/>
</dbReference>
<sequence length="372" mass="40966">MMSKKLCASILKSVKIIRRQHAKFILSRSMSSLSSQEIKYKEHGDPNSVLYLENCQVSKTLKPTEVLVKMLLAPINPSDINMVEGTYHMLPQLPAVCGNEGVGEVLDVGSEVSGLSPGDWVIPAATGFGTWRNVAVSDQEMVRKVPNDVPAISAATIMVNPCTAYRMLKDFVCLHEGDSVIQNGANSAVGQAVIQIAREWGFKTINVVRNRPDIDQLTDYLKSLGATQVVTEEFARSHQMKELVKSMGSPPKLAFNTVGGDSATNMIKHLNSKGVMVTYGGMSKKPVTVSTGALIFKRVRLTGYWNAKWVQENKENPELVRMFDDLFDLVRECKLLPPVSETFSLSDFKVAVKSSLEGYKGSKKVFVMDDSL</sequence>
<keyword evidence="4" id="KW-0276">Fatty acid metabolism</keyword>
<evidence type="ECO:0000256" key="1">
    <source>
        <dbReference type="ARBA" id="ARBA00004173"/>
    </source>
</evidence>
<dbReference type="FunFam" id="3.90.180.10:FF:000010">
    <property type="entry name" value="Enoyl-[acyl-carrier-protein] reductase, mitochondrial"/>
    <property type="match status" value="1"/>
</dbReference>
<evidence type="ECO:0000256" key="6">
    <source>
        <dbReference type="ARBA" id="ARBA00022946"/>
    </source>
</evidence>
<keyword evidence="7" id="KW-0560">Oxidoreductase</keyword>
<evidence type="ECO:0000313" key="16">
    <source>
        <dbReference type="Proteomes" id="UP000694844"/>
    </source>
</evidence>
<feature type="domain" description="Enoyl reductase (ER)" evidence="15">
    <location>
        <begin position="44"/>
        <end position="367"/>
    </location>
</feature>